<proteinExistence type="predicted"/>
<dbReference type="EMBL" id="CP042997">
    <property type="protein sequence ID" value="QEH37376.1"/>
    <property type="molecule type" value="Genomic_DNA"/>
</dbReference>
<evidence type="ECO:0000259" key="1">
    <source>
        <dbReference type="Pfam" id="PF13340"/>
    </source>
</evidence>
<sequence length="50" mass="5712">MRRHELSDAQYAELKPLLPDPRHHGKGGRAWLPHRAMVDGILWMLKTGAP</sequence>
<accession>A0A5B9WA20</accession>
<name>A0A5B9WA20_9BACT</name>
<dbReference type="AlphaFoldDB" id="A0A5B9WA20"/>
<dbReference type="KEGG" id="agv:OJF2_59660"/>
<evidence type="ECO:0000313" key="3">
    <source>
        <dbReference type="Proteomes" id="UP000324233"/>
    </source>
</evidence>
<feature type="domain" description="Insertion element IS402-like" evidence="1">
    <location>
        <begin position="6"/>
        <end position="50"/>
    </location>
</feature>
<dbReference type="Pfam" id="PF13340">
    <property type="entry name" value="DUF4096"/>
    <property type="match status" value="1"/>
</dbReference>
<organism evidence="2 3">
    <name type="scientific">Aquisphaera giovannonii</name>
    <dbReference type="NCBI Taxonomy" id="406548"/>
    <lineage>
        <taxon>Bacteria</taxon>
        <taxon>Pseudomonadati</taxon>
        <taxon>Planctomycetota</taxon>
        <taxon>Planctomycetia</taxon>
        <taxon>Isosphaerales</taxon>
        <taxon>Isosphaeraceae</taxon>
        <taxon>Aquisphaera</taxon>
    </lineage>
</organism>
<dbReference type="Proteomes" id="UP000324233">
    <property type="component" value="Chromosome"/>
</dbReference>
<keyword evidence="3" id="KW-1185">Reference proteome</keyword>
<protein>
    <recommendedName>
        <fullName evidence="1">Insertion element IS402-like domain-containing protein</fullName>
    </recommendedName>
</protein>
<evidence type="ECO:0000313" key="2">
    <source>
        <dbReference type="EMBL" id="QEH37376.1"/>
    </source>
</evidence>
<gene>
    <name evidence="2" type="ORF">OJF2_59660</name>
</gene>
<dbReference type="InterPro" id="IPR025161">
    <property type="entry name" value="IS402-like_dom"/>
</dbReference>
<dbReference type="OrthoDB" id="215598at2"/>
<reference evidence="2 3" key="1">
    <citation type="submission" date="2019-08" db="EMBL/GenBank/DDBJ databases">
        <title>Deep-cultivation of Planctomycetes and their phenomic and genomic characterization uncovers novel biology.</title>
        <authorList>
            <person name="Wiegand S."/>
            <person name="Jogler M."/>
            <person name="Boedeker C."/>
            <person name="Pinto D."/>
            <person name="Vollmers J."/>
            <person name="Rivas-Marin E."/>
            <person name="Kohn T."/>
            <person name="Peeters S.H."/>
            <person name="Heuer A."/>
            <person name="Rast P."/>
            <person name="Oberbeckmann S."/>
            <person name="Bunk B."/>
            <person name="Jeske O."/>
            <person name="Meyerdierks A."/>
            <person name="Storesund J.E."/>
            <person name="Kallscheuer N."/>
            <person name="Luecker S."/>
            <person name="Lage O.M."/>
            <person name="Pohl T."/>
            <person name="Merkel B.J."/>
            <person name="Hornburger P."/>
            <person name="Mueller R.-W."/>
            <person name="Bruemmer F."/>
            <person name="Labrenz M."/>
            <person name="Spormann A.M."/>
            <person name="Op den Camp H."/>
            <person name="Overmann J."/>
            <person name="Amann R."/>
            <person name="Jetten M.S.M."/>
            <person name="Mascher T."/>
            <person name="Medema M.H."/>
            <person name="Devos D.P."/>
            <person name="Kaster A.-K."/>
            <person name="Ovreas L."/>
            <person name="Rohde M."/>
            <person name="Galperin M.Y."/>
            <person name="Jogler C."/>
        </authorList>
    </citation>
    <scope>NUCLEOTIDE SEQUENCE [LARGE SCALE GENOMIC DNA]</scope>
    <source>
        <strain evidence="2 3">OJF2</strain>
    </source>
</reference>